<gene>
    <name evidence="4" type="ORF">WICPIJ_004211</name>
</gene>
<dbReference type="InterPro" id="IPR009057">
    <property type="entry name" value="Homeodomain-like_sf"/>
</dbReference>
<evidence type="ECO:0000313" key="4">
    <source>
        <dbReference type="EMBL" id="KAH3684816.1"/>
    </source>
</evidence>
<protein>
    <recommendedName>
        <fullName evidence="6">Myb-like domain-containing protein</fullName>
    </recommendedName>
</protein>
<dbReference type="AlphaFoldDB" id="A0A9P8TNH5"/>
<feature type="compositionally biased region" description="Polar residues" evidence="1">
    <location>
        <begin position="254"/>
        <end position="269"/>
    </location>
</feature>
<feature type="domain" description="Myb-like" evidence="2">
    <location>
        <begin position="35"/>
        <end position="78"/>
    </location>
</feature>
<accession>A0A9P8TNH5</accession>
<reference evidence="4" key="1">
    <citation type="journal article" date="2021" name="Open Biol.">
        <title>Shared evolutionary footprints suggest mitochondrial oxidative damage underlies multiple complex I losses in fungi.</title>
        <authorList>
            <person name="Schikora-Tamarit M.A."/>
            <person name="Marcet-Houben M."/>
            <person name="Nosek J."/>
            <person name="Gabaldon T."/>
        </authorList>
    </citation>
    <scope>NUCLEOTIDE SEQUENCE</scope>
    <source>
        <strain evidence="4">CBS2887</strain>
    </source>
</reference>
<evidence type="ECO:0000259" key="2">
    <source>
        <dbReference type="PROSITE" id="PS50090"/>
    </source>
</evidence>
<name>A0A9P8TNH5_WICPI</name>
<organism evidence="4 5">
    <name type="scientific">Wickerhamomyces pijperi</name>
    <name type="common">Yeast</name>
    <name type="synonym">Pichia pijperi</name>
    <dbReference type="NCBI Taxonomy" id="599730"/>
    <lineage>
        <taxon>Eukaryota</taxon>
        <taxon>Fungi</taxon>
        <taxon>Dikarya</taxon>
        <taxon>Ascomycota</taxon>
        <taxon>Saccharomycotina</taxon>
        <taxon>Saccharomycetes</taxon>
        <taxon>Phaffomycetales</taxon>
        <taxon>Wickerhamomycetaceae</taxon>
        <taxon>Wickerhamomyces</taxon>
    </lineage>
</organism>
<proteinExistence type="predicted"/>
<feature type="region of interest" description="Disordered" evidence="1">
    <location>
        <begin position="1"/>
        <end position="39"/>
    </location>
</feature>
<dbReference type="PROSITE" id="PS51294">
    <property type="entry name" value="HTH_MYB"/>
    <property type="match status" value="1"/>
</dbReference>
<keyword evidence="5" id="KW-1185">Reference proteome</keyword>
<reference evidence="4" key="2">
    <citation type="submission" date="2021-01" db="EMBL/GenBank/DDBJ databases">
        <authorList>
            <person name="Schikora-Tamarit M.A."/>
        </authorList>
    </citation>
    <scope>NUCLEOTIDE SEQUENCE</scope>
    <source>
        <strain evidence="4">CBS2887</strain>
    </source>
</reference>
<feature type="compositionally biased region" description="Low complexity" evidence="1">
    <location>
        <begin position="400"/>
        <end position="438"/>
    </location>
</feature>
<dbReference type="PROSITE" id="PS50090">
    <property type="entry name" value="MYB_LIKE"/>
    <property type="match status" value="1"/>
</dbReference>
<sequence>MVSSISPTRRSSTTTSAVTSSSSQAKTTVTRTPTSWDPADDKLLRHLKEVQKLGWKEIASNFTNRTPNACQFRWRRLKSGSLKSLGYSQAGPLSPLDVDDGRAGAGAIDLSATGNTRTPTPMSHSIMKNGAYAASQGSSTATTPPPPHELQHRLSSKLTAPASMGKGSSAIASDSSDNASSPEGYAMMSRGSSPKTDTPSPPIGNTRGVPTTGRPNWSHFKGGNKMLKKDSSSTTAIEEESDSSFDDGDSSDELNNANSCHSSTAITNTPNSSVFTVASNLARWSSEEDELLAQIRHRRSLSFTELSILLPTKSEFEIRSRIDELTAFRSRVNSLQSTLSSVSTTAASTSTSTLKSRSNSSFMIEPYLFTKSATATTSQMRSKRNSMSKQINPYPLPLKSTRSQSISTSSRPRLSSVSSATPTTSITASTSIYSSSPNPSFLSQDFIRSRSLSFSISSASLTSSNTNQNSICSNERTVYRKDSISHPQFNSAETFPRRKSSIFGIGSMAANETHDDGALEDDD</sequence>
<dbReference type="Proteomes" id="UP000774326">
    <property type="component" value="Unassembled WGS sequence"/>
</dbReference>
<dbReference type="SMART" id="SM00717">
    <property type="entry name" value="SANT"/>
    <property type="match status" value="2"/>
</dbReference>
<dbReference type="CDD" id="cd00167">
    <property type="entry name" value="SANT"/>
    <property type="match status" value="1"/>
</dbReference>
<evidence type="ECO:0008006" key="6">
    <source>
        <dbReference type="Google" id="ProtNLM"/>
    </source>
</evidence>
<evidence type="ECO:0000256" key="1">
    <source>
        <dbReference type="SAM" id="MobiDB-lite"/>
    </source>
</evidence>
<dbReference type="OrthoDB" id="2143914at2759"/>
<dbReference type="SUPFAM" id="SSF46689">
    <property type="entry name" value="Homeodomain-like"/>
    <property type="match status" value="1"/>
</dbReference>
<feature type="compositionally biased region" description="Low complexity" evidence="1">
    <location>
        <begin position="1"/>
        <end position="30"/>
    </location>
</feature>
<dbReference type="Gene3D" id="1.10.10.60">
    <property type="entry name" value="Homeodomain-like"/>
    <property type="match status" value="1"/>
</dbReference>
<dbReference type="Pfam" id="PF13921">
    <property type="entry name" value="Myb_DNA-bind_6"/>
    <property type="match status" value="1"/>
</dbReference>
<feature type="compositionally biased region" description="Low complexity" evidence="1">
    <location>
        <begin position="168"/>
        <end position="181"/>
    </location>
</feature>
<comment type="caution">
    <text evidence="4">The sequence shown here is derived from an EMBL/GenBank/DDBJ whole genome shotgun (WGS) entry which is preliminary data.</text>
</comment>
<dbReference type="EMBL" id="JAEUBG010002305">
    <property type="protein sequence ID" value="KAH3684816.1"/>
    <property type="molecule type" value="Genomic_DNA"/>
</dbReference>
<feature type="region of interest" description="Disordered" evidence="1">
    <location>
        <begin position="132"/>
        <end position="269"/>
    </location>
</feature>
<evidence type="ECO:0000313" key="5">
    <source>
        <dbReference type="Proteomes" id="UP000774326"/>
    </source>
</evidence>
<feature type="region of interest" description="Disordered" evidence="1">
    <location>
        <begin position="375"/>
        <end position="438"/>
    </location>
</feature>
<dbReference type="InterPro" id="IPR001005">
    <property type="entry name" value="SANT/Myb"/>
</dbReference>
<dbReference type="InterPro" id="IPR017930">
    <property type="entry name" value="Myb_dom"/>
</dbReference>
<feature type="domain" description="HTH myb-type" evidence="3">
    <location>
        <begin position="35"/>
        <end position="82"/>
    </location>
</feature>
<evidence type="ECO:0000259" key="3">
    <source>
        <dbReference type="PROSITE" id="PS51294"/>
    </source>
</evidence>
<feature type="compositionally biased region" description="Acidic residues" evidence="1">
    <location>
        <begin position="237"/>
        <end position="252"/>
    </location>
</feature>